<keyword evidence="1" id="KW-0547">Nucleotide-binding</keyword>
<dbReference type="EMBL" id="CP129113">
    <property type="protein sequence ID" value="WLV23916.1"/>
    <property type="molecule type" value="Genomic_DNA"/>
</dbReference>
<keyword evidence="3" id="KW-0143">Chaperone</keyword>
<reference evidence="7" key="1">
    <citation type="submission" date="2023-06" db="EMBL/GenBank/DDBJ databases">
        <title>A Treasure from Seagulls: Isolation and Description of Aciduricobacillus qingdaonensis gen. nov., sp. nov., a Rare Obligately Uric Acid-utilizing Member in the Family Bacillaceae.</title>
        <authorList>
            <person name="Liu W."/>
            <person name="Wang B."/>
        </authorList>
    </citation>
    <scope>NUCLEOTIDE SEQUENCE</scope>
    <source>
        <strain evidence="7">44XB</strain>
    </source>
</reference>
<dbReference type="InterPro" id="IPR003495">
    <property type="entry name" value="CobW/HypB/UreG_nucleotide-bd"/>
</dbReference>
<sequence>MVKRKIPVTVLSGYLGSGKTTILNHVLNNRQGLRVAVIVNDMSELNIDAQLVKNNTALSRTEEKLVELSNGCICCTLREDLLIEVQRLAEQGVYDYIIIESSGISEPVPVAQTFSYADELTGIDLKEICELDTMVTVVDANRFWLDLKSGESLLDRKQAVGELDEREISDLLLDQIEFCDVLVVNKIDLISEKQLKRLKSVLNKLQPEAKVITTTEGKLDPVNILGTGLFNLEKASNSAGWLKELQIGPENHVPETDEYGISSFVYKKRNPFHTERLYHWLQNMPDNIVRSKGIAWCATRNDVALLLSQAGLSVNLEPMAYWVAALPGDRQAQLLQQNPEIASEWDPDYGDRMTQLVFIGTDLNKEEIINELDCCLLTESEYMVDWTELSDPFEWEVQQV</sequence>
<dbReference type="PANTHER" id="PTHR43603">
    <property type="entry name" value="COBW DOMAIN-CONTAINING PROTEIN DDB_G0274527"/>
    <property type="match status" value="1"/>
</dbReference>
<dbReference type="RefSeq" id="WP_348026414.1">
    <property type="nucleotide sequence ID" value="NZ_CP129113.1"/>
</dbReference>
<evidence type="ECO:0000313" key="8">
    <source>
        <dbReference type="Proteomes" id="UP001180087"/>
    </source>
</evidence>
<keyword evidence="8" id="KW-1185">Reference proteome</keyword>
<dbReference type="SMART" id="SM00833">
    <property type="entry name" value="CobW_C"/>
    <property type="match status" value="1"/>
</dbReference>
<evidence type="ECO:0000313" key="7">
    <source>
        <dbReference type="EMBL" id="WLV23916.1"/>
    </source>
</evidence>
<dbReference type="SUPFAM" id="SSF52540">
    <property type="entry name" value="P-loop containing nucleoside triphosphate hydrolases"/>
    <property type="match status" value="1"/>
</dbReference>
<protein>
    <submittedName>
        <fullName evidence="7">GTP-binding protein</fullName>
    </submittedName>
</protein>
<dbReference type="Proteomes" id="UP001180087">
    <property type="component" value="Chromosome"/>
</dbReference>
<dbReference type="InterPro" id="IPR011629">
    <property type="entry name" value="CobW-like_C"/>
</dbReference>
<gene>
    <name evidence="7" type="ORF">QR721_09745</name>
</gene>
<dbReference type="InterPro" id="IPR036627">
    <property type="entry name" value="CobW-likC_sf"/>
</dbReference>
<evidence type="ECO:0000256" key="2">
    <source>
        <dbReference type="ARBA" id="ARBA00022801"/>
    </source>
</evidence>
<evidence type="ECO:0000256" key="3">
    <source>
        <dbReference type="ARBA" id="ARBA00023186"/>
    </source>
</evidence>
<dbReference type="InterPro" id="IPR051927">
    <property type="entry name" value="Zn_Chap_cDPG_Synth"/>
</dbReference>
<dbReference type="Pfam" id="PF02492">
    <property type="entry name" value="cobW"/>
    <property type="match status" value="1"/>
</dbReference>
<dbReference type="Pfam" id="PF07683">
    <property type="entry name" value="CobW_C"/>
    <property type="match status" value="1"/>
</dbReference>
<keyword evidence="2" id="KW-0378">Hydrolase</keyword>
<feature type="domain" description="CobW C-terminal" evidence="6">
    <location>
        <begin position="261"/>
        <end position="376"/>
    </location>
</feature>
<name>A0ABY9KSX2_9BACI</name>
<dbReference type="InterPro" id="IPR027417">
    <property type="entry name" value="P-loop_NTPase"/>
</dbReference>
<organism evidence="7 8">
    <name type="scientific">Aciduricibacillus chroicocephali</name>
    <dbReference type="NCBI Taxonomy" id="3054939"/>
    <lineage>
        <taxon>Bacteria</taxon>
        <taxon>Bacillati</taxon>
        <taxon>Bacillota</taxon>
        <taxon>Bacilli</taxon>
        <taxon>Bacillales</taxon>
        <taxon>Bacillaceae</taxon>
        <taxon>Aciduricibacillus</taxon>
    </lineage>
</organism>
<dbReference type="Gene3D" id="3.30.1220.10">
    <property type="entry name" value="CobW-like, C-terminal domain"/>
    <property type="match status" value="1"/>
</dbReference>
<dbReference type="PANTHER" id="PTHR43603:SF3">
    <property type="entry name" value="ZINC CHAPERONE YCIC"/>
    <property type="match status" value="1"/>
</dbReference>
<proteinExistence type="inferred from homology"/>
<evidence type="ECO:0000256" key="1">
    <source>
        <dbReference type="ARBA" id="ARBA00022741"/>
    </source>
</evidence>
<evidence type="ECO:0000259" key="6">
    <source>
        <dbReference type="SMART" id="SM00833"/>
    </source>
</evidence>
<comment type="similarity">
    <text evidence="4">Belongs to the SIMIBI class G3E GTPase family. ZNG1 subfamily.</text>
</comment>
<dbReference type="CDD" id="cd03112">
    <property type="entry name" value="CobW-like"/>
    <property type="match status" value="1"/>
</dbReference>
<comment type="catalytic activity">
    <reaction evidence="5">
        <text>GTP + H2O = GDP + phosphate + H(+)</text>
        <dbReference type="Rhea" id="RHEA:19669"/>
        <dbReference type="ChEBI" id="CHEBI:15377"/>
        <dbReference type="ChEBI" id="CHEBI:15378"/>
        <dbReference type="ChEBI" id="CHEBI:37565"/>
        <dbReference type="ChEBI" id="CHEBI:43474"/>
        <dbReference type="ChEBI" id="CHEBI:58189"/>
    </reaction>
    <physiologicalReaction direction="left-to-right" evidence="5">
        <dbReference type="Rhea" id="RHEA:19670"/>
    </physiologicalReaction>
</comment>
<evidence type="ECO:0000256" key="4">
    <source>
        <dbReference type="ARBA" id="ARBA00034320"/>
    </source>
</evidence>
<evidence type="ECO:0000256" key="5">
    <source>
        <dbReference type="ARBA" id="ARBA00049117"/>
    </source>
</evidence>
<dbReference type="Gene3D" id="3.40.50.300">
    <property type="entry name" value="P-loop containing nucleotide triphosphate hydrolases"/>
    <property type="match status" value="1"/>
</dbReference>
<accession>A0ABY9KSX2</accession>